<dbReference type="GO" id="GO:0005085">
    <property type="term" value="F:guanyl-nucleotide exchange factor activity"/>
    <property type="evidence" value="ECO:0007669"/>
    <property type="project" value="InterPro"/>
</dbReference>
<dbReference type="Gene3D" id="2.130.10.10">
    <property type="entry name" value="YVTN repeat-like/Quinoprotein amine dehydrogenase"/>
    <property type="match status" value="1"/>
</dbReference>
<dbReference type="Proteomes" id="UP001295423">
    <property type="component" value="Unassembled WGS sequence"/>
</dbReference>
<evidence type="ECO:0000256" key="9">
    <source>
        <dbReference type="ARBA" id="ARBA00022989"/>
    </source>
</evidence>
<keyword evidence="10" id="KW-0472">Membrane</keyword>
<dbReference type="Pfam" id="PF00400">
    <property type="entry name" value="WD40"/>
    <property type="match status" value="2"/>
</dbReference>
<dbReference type="PANTHER" id="PTHR23284">
    <property type="entry name" value="PROLACTIN REGULATORY ELEMENT BINDING PROTEIN"/>
    <property type="match status" value="1"/>
</dbReference>
<evidence type="ECO:0000256" key="1">
    <source>
        <dbReference type="ARBA" id="ARBA00004389"/>
    </source>
</evidence>
<evidence type="ECO:0000256" key="6">
    <source>
        <dbReference type="ARBA" id="ARBA00022824"/>
    </source>
</evidence>
<keyword evidence="13" id="KW-1185">Reference proteome</keyword>
<dbReference type="AlphaFoldDB" id="A0AAD2CQX3"/>
<keyword evidence="7" id="KW-0931">ER-Golgi transport</keyword>
<accession>A0AAD2CQX3</accession>
<evidence type="ECO:0000256" key="10">
    <source>
        <dbReference type="ARBA" id="ARBA00023136"/>
    </source>
</evidence>
<evidence type="ECO:0000256" key="3">
    <source>
        <dbReference type="ARBA" id="ARBA00022574"/>
    </source>
</evidence>
<dbReference type="GO" id="GO:0015031">
    <property type="term" value="P:protein transport"/>
    <property type="evidence" value="ECO:0007669"/>
    <property type="project" value="UniProtKB-KW"/>
</dbReference>
<name>A0AAD2CQX3_9STRA</name>
<evidence type="ECO:0000256" key="5">
    <source>
        <dbReference type="ARBA" id="ARBA00022737"/>
    </source>
</evidence>
<dbReference type="SUPFAM" id="SSF50978">
    <property type="entry name" value="WD40 repeat-like"/>
    <property type="match status" value="1"/>
</dbReference>
<evidence type="ECO:0000313" key="12">
    <source>
        <dbReference type="EMBL" id="CAJ1943136.1"/>
    </source>
</evidence>
<dbReference type="EMBL" id="CAKOGP040001112">
    <property type="protein sequence ID" value="CAJ1943136.1"/>
    <property type="molecule type" value="Genomic_DNA"/>
</dbReference>
<organism evidence="12 13">
    <name type="scientific">Cylindrotheca closterium</name>
    <dbReference type="NCBI Taxonomy" id="2856"/>
    <lineage>
        <taxon>Eukaryota</taxon>
        <taxon>Sar</taxon>
        <taxon>Stramenopiles</taxon>
        <taxon>Ochrophyta</taxon>
        <taxon>Bacillariophyta</taxon>
        <taxon>Bacillariophyceae</taxon>
        <taxon>Bacillariophycidae</taxon>
        <taxon>Bacillariales</taxon>
        <taxon>Bacillariaceae</taxon>
        <taxon>Cylindrotheca</taxon>
    </lineage>
</organism>
<feature type="repeat" description="WD" evidence="11">
    <location>
        <begin position="153"/>
        <end position="185"/>
    </location>
</feature>
<dbReference type="PANTHER" id="PTHR23284:SF0">
    <property type="entry name" value="PROLACTIN REGULATORY ELEMENT-BINDING PROTEIN"/>
    <property type="match status" value="1"/>
</dbReference>
<reference evidence="12" key="1">
    <citation type="submission" date="2023-08" db="EMBL/GenBank/DDBJ databases">
        <authorList>
            <person name="Audoor S."/>
            <person name="Bilcke G."/>
        </authorList>
    </citation>
    <scope>NUCLEOTIDE SEQUENCE</scope>
</reference>
<sequence length="419" mass="44510">MPRPKPPSRIDTVATPLFGICWFGDPGDGTDIVAHCGGGGSAATGVKNIVTVKIAGAEEDLIISTGDQIGVALSVVRNPLSGKIYLYVALGNKVKSYSLPDGREVGELDVCDSVNALSLNSMTDRIAVGTENGTVKIYSIDVDEMQADPLHEMLGHSKAVCSVAWSPRGNSLVSSAKDGTARVWKDGEAFAELKCSIIDPRGPPPKRIGQILVRGCAFGDLEGKVIYTVASGRRGKAFLSAWELKGDQFECAVRTECSPNPVSAMSLSGDAGLLALGATDGTVILWGVERWKPMKKFPEVHDLPVTCIAARPFPVPLNGDEDGVQMHALSASADSQLAWITLESKSKGGKGSQRSFKSSVNMLVRTAIVTSMCYPLANEMWCKCEDELATNGLGKMIQCIRDDVLVASNSRPGILVPPY</sequence>
<dbReference type="GO" id="GO:0003400">
    <property type="term" value="P:regulation of COPII vesicle coating"/>
    <property type="evidence" value="ECO:0007669"/>
    <property type="project" value="TreeGrafter"/>
</dbReference>
<evidence type="ECO:0000256" key="7">
    <source>
        <dbReference type="ARBA" id="ARBA00022892"/>
    </source>
</evidence>
<keyword evidence="8" id="KW-0653">Protein transport</keyword>
<dbReference type="GO" id="GO:0005789">
    <property type="term" value="C:endoplasmic reticulum membrane"/>
    <property type="evidence" value="ECO:0007669"/>
    <property type="project" value="UniProtKB-SubCell"/>
</dbReference>
<dbReference type="InterPro" id="IPR001680">
    <property type="entry name" value="WD40_rpt"/>
</dbReference>
<evidence type="ECO:0000313" key="13">
    <source>
        <dbReference type="Proteomes" id="UP001295423"/>
    </source>
</evidence>
<keyword evidence="6" id="KW-0256">Endoplasmic reticulum</keyword>
<dbReference type="PROSITE" id="PS50082">
    <property type="entry name" value="WD_REPEATS_2"/>
    <property type="match status" value="1"/>
</dbReference>
<keyword evidence="4" id="KW-0812">Transmembrane</keyword>
<keyword evidence="9" id="KW-1133">Transmembrane helix</keyword>
<dbReference type="GO" id="GO:0006888">
    <property type="term" value="P:endoplasmic reticulum to Golgi vesicle-mediated transport"/>
    <property type="evidence" value="ECO:0007669"/>
    <property type="project" value="TreeGrafter"/>
</dbReference>
<protein>
    <submittedName>
        <fullName evidence="12">Uncharacterized protein</fullName>
    </submittedName>
</protein>
<keyword evidence="5" id="KW-0677">Repeat</keyword>
<evidence type="ECO:0000256" key="11">
    <source>
        <dbReference type="PROSITE-ProRule" id="PRU00221"/>
    </source>
</evidence>
<gene>
    <name evidence="12" type="ORF">CYCCA115_LOCUS8294</name>
</gene>
<comment type="subcellular location">
    <subcellularLocation>
        <location evidence="1">Endoplasmic reticulum membrane</location>
        <topology evidence="1">Single-pass membrane protein</topology>
    </subcellularLocation>
</comment>
<dbReference type="PROSITE" id="PS50294">
    <property type="entry name" value="WD_REPEATS_REGION"/>
    <property type="match status" value="1"/>
</dbReference>
<dbReference type="InterPro" id="IPR036322">
    <property type="entry name" value="WD40_repeat_dom_sf"/>
</dbReference>
<evidence type="ECO:0000256" key="8">
    <source>
        <dbReference type="ARBA" id="ARBA00022927"/>
    </source>
</evidence>
<proteinExistence type="predicted"/>
<keyword evidence="2" id="KW-0813">Transport</keyword>
<keyword evidence="3 11" id="KW-0853">WD repeat</keyword>
<dbReference type="InterPro" id="IPR015943">
    <property type="entry name" value="WD40/YVTN_repeat-like_dom_sf"/>
</dbReference>
<dbReference type="SMART" id="SM00320">
    <property type="entry name" value="WD40"/>
    <property type="match status" value="3"/>
</dbReference>
<evidence type="ECO:0000256" key="4">
    <source>
        <dbReference type="ARBA" id="ARBA00022692"/>
    </source>
</evidence>
<dbReference type="InterPro" id="IPR045260">
    <property type="entry name" value="Sec12-like"/>
</dbReference>
<comment type="caution">
    <text evidence="12">The sequence shown here is derived from an EMBL/GenBank/DDBJ whole genome shotgun (WGS) entry which is preliminary data.</text>
</comment>
<evidence type="ECO:0000256" key="2">
    <source>
        <dbReference type="ARBA" id="ARBA00022448"/>
    </source>
</evidence>